<name>A0A2T7PAW2_POMCA</name>
<keyword evidence="2" id="KW-0479">Metal-binding</keyword>
<evidence type="ECO:0000256" key="2">
    <source>
        <dbReference type="PIRSR" id="PIRSR602401-1"/>
    </source>
</evidence>
<keyword evidence="2" id="KW-0408">Iron</keyword>
<protein>
    <recommendedName>
        <fullName evidence="5">Cytochrome P450</fullName>
    </recommendedName>
</protein>
<dbReference type="PRINTS" id="PR00463">
    <property type="entry name" value="EP450I"/>
</dbReference>
<dbReference type="Gene3D" id="1.10.630.10">
    <property type="entry name" value="Cytochrome P450"/>
    <property type="match status" value="1"/>
</dbReference>
<dbReference type="EMBL" id="PZQS01000005">
    <property type="protein sequence ID" value="PVD30542.1"/>
    <property type="molecule type" value="Genomic_DNA"/>
</dbReference>
<dbReference type="OrthoDB" id="1470350at2759"/>
<dbReference type="PANTHER" id="PTHR24280:SF4">
    <property type="entry name" value="CYTOCHROME P450 20A1"/>
    <property type="match status" value="1"/>
</dbReference>
<evidence type="ECO:0000256" key="1">
    <source>
        <dbReference type="ARBA" id="ARBA00010617"/>
    </source>
</evidence>
<evidence type="ECO:0000313" key="3">
    <source>
        <dbReference type="EMBL" id="PVD30542.1"/>
    </source>
</evidence>
<comment type="cofactor">
    <cofactor evidence="2">
        <name>heme</name>
        <dbReference type="ChEBI" id="CHEBI:30413"/>
    </cofactor>
</comment>
<dbReference type="GO" id="GO:0020037">
    <property type="term" value="F:heme binding"/>
    <property type="evidence" value="ECO:0007669"/>
    <property type="project" value="InterPro"/>
</dbReference>
<dbReference type="AlphaFoldDB" id="A0A2T7PAW2"/>
<comment type="similarity">
    <text evidence="1">Belongs to the cytochrome P450 family.</text>
</comment>
<dbReference type="InterPro" id="IPR052666">
    <property type="entry name" value="CYP450_20A1-like"/>
</dbReference>
<comment type="caution">
    <text evidence="3">The sequence shown here is derived from an EMBL/GenBank/DDBJ whole genome shotgun (WGS) entry which is preliminary data.</text>
</comment>
<dbReference type="Pfam" id="PF00067">
    <property type="entry name" value="p450"/>
    <property type="match status" value="2"/>
</dbReference>
<organism evidence="3 4">
    <name type="scientific">Pomacea canaliculata</name>
    <name type="common">Golden apple snail</name>
    <dbReference type="NCBI Taxonomy" id="400727"/>
    <lineage>
        <taxon>Eukaryota</taxon>
        <taxon>Metazoa</taxon>
        <taxon>Spiralia</taxon>
        <taxon>Lophotrochozoa</taxon>
        <taxon>Mollusca</taxon>
        <taxon>Gastropoda</taxon>
        <taxon>Caenogastropoda</taxon>
        <taxon>Architaenioglossa</taxon>
        <taxon>Ampullarioidea</taxon>
        <taxon>Ampullariidae</taxon>
        <taxon>Pomacea</taxon>
    </lineage>
</organism>
<sequence>MNFSHDSGDFIAGKEAKPLPPAKLFALFEPSITKYSIQYANGEDGKSRRFDFDKTFSHENLVIYYDKFQKVAEDIVKKLEQAGPDDHLPLGQYMFLFAVKAALVGLLGDSFHDDVEALAFKDSYDIAWEEMNRRLVDPYLPSDEDARSKSFLKVLTWTVYFLAANKHFQELLYQELVSVLGLDGDVSHHNISNLKYLRQILDEGLRCGVVAPWAARFEDVDRTLGGYFIPKGTPVIHALGVVLTDEKIWPEPHNPYGFAGKRICPGYRFAYVEATIMLATIIRNFEVTLVPGQTVLPKHGLVTHPKEEIWINVMKRK</sequence>
<evidence type="ECO:0000313" key="4">
    <source>
        <dbReference type="Proteomes" id="UP000245119"/>
    </source>
</evidence>
<dbReference type="PANTHER" id="PTHR24280">
    <property type="entry name" value="CYTOCHROME P450 20A1"/>
    <property type="match status" value="1"/>
</dbReference>
<reference evidence="3 4" key="1">
    <citation type="submission" date="2018-04" db="EMBL/GenBank/DDBJ databases">
        <title>The genome of golden apple snail Pomacea canaliculata provides insight into stress tolerance and invasive adaptation.</title>
        <authorList>
            <person name="Liu C."/>
            <person name="Liu B."/>
            <person name="Ren Y."/>
            <person name="Zhang Y."/>
            <person name="Wang H."/>
            <person name="Li S."/>
            <person name="Jiang F."/>
            <person name="Yin L."/>
            <person name="Zhang G."/>
            <person name="Qian W."/>
            <person name="Fan W."/>
        </authorList>
    </citation>
    <scope>NUCLEOTIDE SEQUENCE [LARGE SCALE GENOMIC DNA]</scope>
    <source>
        <strain evidence="3">SZHN2017</strain>
        <tissue evidence="3">Muscle</tissue>
    </source>
</reference>
<keyword evidence="4" id="KW-1185">Reference proteome</keyword>
<dbReference type="Proteomes" id="UP000245119">
    <property type="component" value="Linkage Group LG5"/>
</dbReference>
<dbReference type="InterPro" id="IPR002401">
    <property type="entry name" value="Cyt_P450_E_grp-I"/>
</dbReference>
<dbReference type="GO" id="GO:0005506">
    <property type="term" value="F:iron ion binding"/>
    <property type="evidence" value="ECO:0007669"/>
    <property type="project" value="InterPro"/>
</dbReference>
<proteinExistence type="inferred from homology"/>
<dbReference type="InterPro" id="IPR001128">
    <property type="entry name" value="Cyt_P450"/>
</dbReference>
<evidence type="ECO:0008006" key="5">
    <source>
        <dbReference type="Google" id="ProtNLM"/>
    </source>
</evidence>
<dbReference type="GO" id="GO:0016705">
    <property type="term" value="F:oxidoreductase activity, acting on paired donors, with incorporation or reduction of molecular oxygen"/>
    <property type="evidence" value="ECO:0007669"/>
    <property type="project" value="InterPro"/>
</dbReference>
<dbReference type="SUPFAM" id="SSF48264">
    <property type="entry name" value="Cytochrome P450"/>
    <property type="match status" value="1"/>
</dbReference>
<keyword evidence="2" id="KW-0349">Heme</keyword>
<dbReference type="InterPro" id="IPR036396">
    <property type="entry name" value="Cyt_P450_sf"/>
</dbReference>
<dbReference type="STRING" id="400727.A0A2T7PAW2"/>
<feature type="binding site" description="axial binding residue" evidence="2">
    <location>
        <position position="264"/>
    </location>
    <ligand>
        <name>heme</name>
        <dbReference type="ChEBI" id="CHEBI:30413"/>
    </ligand>
    <ligandPart>
        <name>Fe</name>
        <dbReference type="ChEBI" id="CHEBI:18248"/>
    </ligandPart>
</feature>
<dbReference type="GO" id="GO:0004497">
    <property type="term" value="F:monooxygenase activity"/>
    <property type="evidence" value="ECO:0007669"/>
    <property type="project" value="InterPro"/>
</dbReference>
<dbReference type="GO" id="GO:0016020">
    <property type="term" value="C:membrane"/>
    <property type="evidence" value="ECO:0007669"/>
    <property type="project" value="TreeGrafter"/>
</dbReference>
<accession>A0A2T7PAW2</accession>
<gene>
    <name evidence="3" type="ORF">C0Q70_09810</name>
</gene>